<dbReference type="PANTHER" id="PTHR30501">
    <property type="entry name" value="UPF0597 PROTEIN YHAM"/>
    <property type="match status" value="1"/>
</dbReference>
<sequence length="409" mass="43650">MNYNLLLNILKAEVLPTVGSLEAGAIALAAAYASETLGGRFDSISIIVNAKVNTDGANAVIPGTKETSLEIAAVLGAIKRQPEKQLSVLASITTEELDQGKEFLKQKDVTISIDDSKKGLWIEAYLRFGQEECHVIIKDTHANVVSITKNGQFVFKQDASGDTEKDRTVFQGDEIRIAEMISIVEKMPWYEMEFLLDGVEMNCFAAEIGIAQKMGLGIGAFFHSLIAEGVLSDDIVNYAKMLTAAAADARMSGENIKIMSCAGSGNYGITAILPVYAVGKKIRVSKERLARAIAISLGITIYIKVRTDHLPALCGCATAAAAGASAAITWLMNGEQRNIENSIKNVIGCLTGMIDDGKTGCGLRLSIAATAAVESSLMAQRHLVVPISTGMIGDTIEQTIRNLGQVIHP</sequence>
<dbReference type="EMBL" id="JAJHJB010000043">
    <property type="protein sequence ID" value="MCC5467919.1"/>
    <property type="molecule type" value="Genomic_DNA"/>
</dbReference>
<dbReference type="Proteomes" id="UP001165492">
    <property type="component" value="Unassembled WGS sequence"/>
</dbReference>
<evidence type="ECO:0000259" key="1">
    <source>
        <dbReference type="Pfam" id="PF03313"/>
    </source>
</evidence>
<proteinExistence type="predicted"/>
<dbReference type="RefSeq" id="WP_229536846.1">
    <property type="nucleotide sequence ID" value="NZ_JAJHJB010000043.1"/>
</dbReference>
<reference evidence="2" key="1">
    <citation type="submission" date="2021-11" db="EMBL/GenBank/DDBJ databases">
        <title>Description of a new species Pelosinus isolated from the bottom sediments of Lake Baikal.</title>
        <authorList>
            <person name="Zakharyuk A."/>
        </authorList>
    </citation>
    <scope>NUCLEOTIDE SEQUENCE</scope>
    <source>
        <strain evidence="2">Bkl1</strain>
    </source>
</reference>
<comment type="caution">
    <text evidence="2">The sequence shown here is derived from an EMBL/GenBank/DDBJ whole genome shotgun (WGS) entry which is preliminary data.</text>
</comment>
<organism evidence="2 3">
    <name type="scientific">Pelosinus baikalensis</name>
    <dbReference type="NCBI Taxonomy" id="2892015"/>
    <lineage>
        <taxon>Bacteria</taxon>
        <taxon>Bacillati</taxon>
        <taxon>Bacillota</taxon>
        <taxon>Negativicutes</taxon>
        <taxon>Selenomonadales</taxon>
        <taxon>Sporomusaceae</taxon>
        <taxon>Pelosinus</taxon>
    </lineage>
</organism>
<evidence type="ECO:0000313" key="2">
    <source>
        <dbReference type="EMBL" id="MCC5467919.1"/>
    </source>
</evidence>
<dbReference type="PIRSF" id="PIRSF006054">
    <property type="entry name" value="UCP006054"/>
    <property type="match status" value="1"/>
</dbReference>
<gene>
    <name evidence="2" type="ORF">LMF89_21520</name>
</gene>
<accession>A0ABS8I0M6</accession>
<evidence type="ECO:0000313" key="3">
    <source>
        <dbReference type="Proteomes" id="UP001165492"/>
    </source>
</evidence>
<keyword evidence="3" id="KW-1185">Reference proteome</keyword>
<protein>
    <submittedName>
        <fullName evidence="2">L-serine ammonia-lyase, iron-sulfur-dependent, subunit alpha</fullName>
        <ecNumber evidence="2">4.3.1.17</ecNumber>
    </submittedName>
</protein>
<dbReference type="EC" id="4.3.1.17" evidence="2"/>
<name>A0ABS8I0M6_9FIRM</name>
<dbReference type="GO" id="GO:0003941">
    <property type="term" value="F:L-serine ammonia-lyase activity"/>
    <property type="evidence" value="ECO:0007669"/>
    <property type="project" value="UniProtKB-EC"/>
</dbReference>
<keyword evidence="2" id="KW-0456">Lyase</keyword>
<dbReference type="Pfam" id="PF03313">
    <property type="entry name" value="SDH_alpha"/>
    <property type="match status" value="1"/>
</dbReference>
<feature type="domain" description="Serine dehydratase-like alpha subunit" evidence="1">
    <location>
        <begin position="84"/>
        <end position="407"/>
    </location>
</feature>
<dbReference type="InterPro" id="IPR021144">
    <property type="entry name" value="UPF0597"/>
</dbReference>
<dbReference type="PANTHER" id="PTHR30501:SF2">
    <property type="entry name" value="UPF0597 PROTEIN YHAM"/>
    <property type="match status" value="1"/>
</dbReference>
<dbReference type="InterPro" id="IPR005130">
    <property type="entry name" value="Ser_deHydtase-like_asu"/>
</dbReference>